<dbReference type="AlphaFoldDB" id="A0A382E9V4"/>
<sequence>MFRLAHFCEAHYTRSPTMKQENAEQLFMNDIFLI</sequence>
<gene>
    <name evidence="1" type="ORF">METZ01_LOCUS199511</name>
</gene>
<name>A0A382E9V4_9ZZZZ</name>
<accession>A0A382E9V4</accession>
<protein>
    <submittedName>
        <fullName evidence="1">Uncharacterized protein</fullName>
    </submittedName>
</protein>
<reference evidence="1" key="1">
    <citation type="submission" date="2018-05" db="EMBL/GenBank/DDBJ databases">
        <authorList>
            <person name="Lanie J.A."/>
            <person name="Ng W.-L."/>
            <person name="Kazmierczak K.M."/>
            <person name="Andrzejewski T.M."/>
            <person name="Davidsen T.M."/>
            <person name="Wayne K.J."/>
            <person name="Tettelin H."/>
            <person name="Glass J.I."/>
            <person name="Rusch D."/>
            <person name="Podicherti R."/>
            <person name="Tsui H.-C.T."/>
            <person name="Winkler M.E."/>
        </authorList>
    </citation>
    <scope>NUCLEOTIDE SEQUENCE</scope>
</reference>
<dbReference type="EMBL" id="UINC01043101">
    <property type="protein sequence ID" value="SVB46657.1"/>
    <property type="molecule type" value="Genomic_DNA"/>
</dbReference>
<proteinExistence type="predicted"/>
<evidence type="ECO:0000313" key="1">
    <source>
        <dbReference type="EMBL" id="SVB46657.1"/>
    </source>
</evidence>
<organism evidence="1">
    <name type="scientific">marine metagenome</name>
    <dbReference type="NCBI Taxonomy" id="408172"/>
    <lineage>
        <taxon>unclassified sequences</taxon>
        <taxon>metagenomes</taxon>
        <taxon>ecological metagenomes</taxon>
    </lineage>
</organism>